<proteinExistence type="predicted"/>
<accession>A0ABV0R1D5</accession>
<gene>
    <name evidence="1" type="ORF">XENOCAPTIV_020887</name>
</gene>
<sequence length="88" mass="10246">IENVCFLFERCMQPERVGRTFWRFQTIANTSSDVTTVMQQEGASLNAQQMMNILKNIFWTPSVLTRPEPLPCTYESRMVLYLVSIYSS</sequence>
<name>A0ABV0R1D5_9TELE</name>
<protein>
    <submittedName>
        <fullName evidence="1">Uncharacterized protein</fullName>
    </submittedName>
</protein>
<evidence type="ECO:0000313" key="2">
    <source>
        <dbReference type="Proteomes" id="UP001434883"/>
    </source>
</evidence>
<dbReference type="EMBL" id="JAHRIN010029740">
    <property type="protein sequence ID" value="MEQ2201934.1"/>
    <property type="molecule type" value="Genomic_DNA"/>
</dbReference>
<keyword evidence="2" id="KW-1185">Reference proteome</keyword>
<reference evidence="1 2" key="1">
    <citation type="submission" date="2021-06" db="EMBL/GenBank/DDBJ databases">
        <authorList>
            <person name="Palmer J.M."/>
        </authorList>
    </citation>
    <scope>NUCLEOTIDE SEQUENCE [LARGE SCALE GENOMIC DNA]</scope>
    <source>
        <strain evidence="1 2">XC_2019</strain>
        <tissue evidence="1">Muscle</tissue>
    </source>
</reference>
<comment type="caution">
    <text evidence="1">The sequence shown here is derived from an EMBL/GenBank/DDBJ whole genome shotgun (WGS) entry which is preliminary data.</text>
</comment>
<dbReference type="Proteomes" id="UP001434883">
    <property type="component" value="Unassembled WGS sequence"/>
</dbReference>
<evidence type="ECO:0000313" key="1">
    <source>
        <dbReference type="EMBL" id="MEQ2201934.1"/>
    </source>
</evidence>
<feature type="non-terminal residue" evidence="1">
    <location>
        <position position="1"/>
    </location>
</feature>
<organism evidence="1 2">
    <name type="scientific">Xenoophorus captivus</name>
    <dbReference type="NCBI Taxonomy" id="1517983"/>
    <lineage>
        <taxon>Eukaryota</taxon>
        <taxon>Metazoa</taxon>
        <taxon>Chordata</taxon>
        <taxon>Craniata</taxon>
        <taxon>Vertebrata</taxon>
        <taxon>Euteleostomi</taxon>
        <taxon>Actinopterygii</taxon>
        <taxon>Neopterygii</taxon>
        <taxon>Teleostei</taxon>
        <taxon>Neoteleostei</taxon>
        <taxon>Acanthomorphata</taxon>
        <taxon>Ovalentaria</taxon>
        <taxon>Atherinomorphae</taxon>
        <taxon>Cyprinodontiformes</taxon>
        <taxon>Goodeidae</taxon>
        <taxon>Xenoophorus</taxon>
    </lineage>
</organism>